<evidence type="ECO:0000256" key="1">
    <source>
        <dbReference type="ARBA" id="ARBA00006739"/>
    </source>
</evidence>
<feature type="domain" description="Glycosyltransferase 2-like" evidence="4">
    <location>
        <begin position="12"/>
        <end position="137"/>
    </location>
</feature>
<dbReference type="InterPro" id="IPR029044">
    <property type="entry name" value="Nucleotide-diphossugar_trans"/>
</dbReference>
<evidence type="ECO:0000259" key="4">
    <source>
        <dbReference type="Pfam" id="PF00535"/>
    </source>
</evidence>
<keyword evidence="3" id="KW-0808">Transferase</keyword>
<dbReference type="Gene3D" id="3.90.550.10">
    <property type="entry name" value="Spore Coat Polysaccharide Biosynthesis Protein SpsA, Chain A"/>
    <property type="match status" value="1"/>
</dbReference>
<evidence type="ECO:0000256" key="3">
    <source>
        <dbReference type="ARBA" id="ARBA00022679"/>
    </source>
</evidence>
<protein>
    <submittedName>
        <fullName evidence="5">Glycosyltransferase</fullName>
    </submittedName>
</protein>
<gene>
    <name evidence="5" type="ORF">BHL83_10105</name>
</gene>
<name>A0AAE5MSG2_LIMRT</name>
<dbReference type="GO" id="GO:0016757">
    <property type="term" value="F:glycosyltransferase activity"/>
    <property type="evidence" value="ECO:0007669"/>
    <property type="project" value="UniProtKB-KW"/>
</dbReference>
<dbReference type="InterPro" id="IPR050834">
    <property type="entry name" value="Glycosyltransf_2"/>
</dbReference>
<evidence type="ECO:0000313" key="6">
    <source>
        <dbReference type="Proteomes" id="UP000194219"/>
    </source>
</evidence>
<accession>A0AAE5MSG2</accession>
<organism evidence="5 6">
    <name type="scientific">Limosilactobacillus reuteri</name>
    <name type="common">Lactobacillus reuteri</name>
    <dbReference type="NCBI Taxonomy" id="1598"/>
    <lineage>
        <taxon>Bacteria</taxon>
        <taxon>Bacillati</taxon>
        <taxon>Bacillota</taxon>
        <taxon>Bacilli</taxon>
        <taxon>Lactobacillales</taxon>
        <taxon>Lactobacillaceae</taxon>
        <taxon>Limosilactobacillus</taxon>
    </lineage>
</organism>
<dbReference type="PANTHER" id="PTHR43685:SF5">
    <property type="entry name" value="GLYCOSYLTRANSFERASE EPSE-RELATED"/>
    <property type="match status" value="1"/>
</dbReference>
<keyword evidence="2" id="KW-0328">Glycosyltransferase</keyword>
<sequence>MQFMNENAFKFSVLMTIYKKEKAEYFDRALESLENQTVLPTQIVIVKDGPLNESLEDVIKIHAKKFRNVYTVISLKQNHGRGYASKIGIKHISNKWFARMDSDDVSSKNRFELQISAINKYNKAYPKLAVIGGQISEFMDDASDTVGYRRVPQEPDRIKEFAAYRSPINNPTVMINKEALLAIGNYSELNVLEDYDLWVRFLSNSYTLINIPDVIVNMRVGNGMYKRRGGMKYLNTYIRQKRIWKGQGIGTNKTVFLSSIAMMGNILFPSSVRKILYQKILHK</sequence>
<dbReference type="AlphaFoldDB" id="A0AAE5MSG2"/>
<dbReference type="InterPro" id="IPR001173">
    <property type="entry name" value="Glyco_trans_2-like"/>
</dbReference>
<dbReference type="SUPFAM" id="SSF53448">
    <property type="entry name" value="Nucleotide-diphospho-sugar transferases"/>
    <property type="match status" value="1"/>
</dbReference>
<evidence type="ECO:0000256" key="2">
    <source>
        <dbReference type="ARBA" id="ARBA00022676"/>
    </source>
</evidence>
<comment type="similarity">
    <text evidence="1">Belongs to the glycosyltransferase 2 family.</text>
</comment>
<evidence type="ECO:0000313" key="5">
    <source>
        <dbReference type="EMBL" id="OTA93354.1"/>
    </source>
</evidence>
<dbReference type="Proteomes" id="UP000194219">
    <property type="component" value="Unassembled WGS sequence"/>
</dbReference>
<proteinExistence type="inferred from homology"/>
<dbReference type="EMBL" id="MIMV01000006">
    <property type="protein sequence ID" value="OTA93354.1"/>
    <property type="molecule type" value="Genomic_DNA"/>
</dbReference>
<reference evidence="5 6" key="1">
    <citation type="submission" date="2016-09" db="EMBL/GenBank/DDBJ databases">
        <title>Lactobacillus reuteri KLR3006, genome sequencing and assembly.</title>
        <authorList>
            <person name="Lee J.-Y."/>
            <person name="Kim E.B."/>
            <person name="Choi Y.-J."/>
        </authorList>
    </citation>
    <scope>NUCLEOTIDE SEQUENCE [LARGE SCALE GENOMIC DNA]</scope>
    <source>
        <strain evidence="5 6">KLR3006</strain>
    </source>
</reference>
<dbReference type="Pfam" id="PF00535">
    <property type="entry name" value="Glycos_transf_2"/>
    <property type="match status" value="1"/>
</dbReference>
<dbReference type="PANTHER" id="PTHR43685">
    <property type="entry name" value="GLYCOSYLTRANSFERASE"/>
    <property type="match status" value="1"/>
</dbReference>
<comment type="caution">
    <text evidence="5">The sequence shown here is derived from an EMBL/GenBank/DDBJ whole genome shotgun (WGS) entry which is preliminary data.</text>
</comment>